<proteinExistence type="predicted"/>
<name>A0A2T7D1D0_9POAL</name>
<protein>
    <submittedName>
        <fullName evidence="2">Uncharacterized protein</fullName>
    </submittedName>
</protein>
<sequence>MWVEGIAHGQRPQRVGETNAERTAEKPRGRTCPGFQDRTPAAPSRLADLKRGRCVPPADAEQNRAKGMMMHLTSPAAGGRAGSAPHAEPRILECNRARKEPATLLGSSLSSLPISALPMSFMRVQRPTSPTLGRACIALGWTCHAKREM</sequence>
<dbReference type="EMBL" id="CM009755">
    <property type="protein sequence ID" value="PUZ49399.1"/>
    <property type="molecule type" value="Genomic_DNA"/>
</dbReference>
<dbReference type="AlphaFoldDB" id="A0A2T7D1D0"/>
<reference evidence="2 3" key="1">
    <citation type="submission" date="2018-04" db="EMBL/GenBank/DDBJ databases">
        <title>WGS assembly of Panicum hallii var. hallii HAL2.</title>
        <authorList>
            <person name="Lovell J."/>
            <person name="Jenkins J."/>
            <person name="Lowry D."/>
            <person name="Mamidi S."/>
            <person name="Sreedasyam A."/>
            <person name="Weng X."/>
            <person name="Barry K."/>
            <person name="Bonette J."/>
            <person name="Campitelli B."/>
            <person name="Daum C."/>
            <person name="Gordon S."/>
            <person name="Gould B."/>
            <person name="Lipzen A."/>
            <person name="MacQueen A."/>
            <person name="Palacio-Mejia J."/>
            <person name="Plott C."/>
            <person name="Shakirov E."/>
            <person name="Shu S."/>
            <person name="Yoshinaga Y."/>
            <person name="Zane M."/>
            <person name="Rokhsar D."/>
            <person name="Grimwood J."/>
            <person name="Schmutz J."/>
            <person name="Juenger T."/>
        </authorList>
    </citation>
    <scope>NUCLEOTIDE SEQUENCE [LARGE SCALE GENOMIC DNA]</scope>
    <source>
        <strain evidence="3">cv. HAL2</strain>
    </source>
</reference>
<evidence type="ECO:0000313" key="3">
    <source>
        <dbReference type="Proteomes" id="UP000244336"/>
    </source>
</evidence>
<accession>A0A2T7D1D0</accession>
<feature type="compositionally biased region" description="Basic and acidic residues" evidence="1">
    <location>
        <begin position="19"/>
        <end position="28"/>
    </location>
</feature>
<dbReference type="Gramene" id="PUZ49399">
    <property type="protein sequence ID" value="PUZ49399"/>
    <property type="gene ID" value="GQ55_7G322900"/>
</dbReference>
<keyword evidence="3" id="KW-1185">Reference proteome</keyword>
<dbReference type="Proteomes" id="UP000244336">
    <property type="component" value="Chromosome 7"/>
</dbReference>
<gene>
    <name evidence="2" type="ORF">GQ55_7G322900</name>
</gene>
<organism evidence="2 3">
    <name type="scientific">Panicum hallii var. hallii</name>
    <dbReference type="NCBI Taxonomy" id="1504633"/>
    <lineage>
        <taxon>Eukaryota</taxon>
        <taxon>Viridiplantae</taxon>
        <taxon>Streptophyta</taxon>
        <taxon>Embryophyta</taxon>
        <taxon>Tracheophyta</taxon>
        <taxon>Spermatophyta</taxon>
        <taxon>Magnoliopsida</taxon>
        <taxon>Liliopsida</taxon>
        <taxon>Poales</taxon>
        <taxon>Poaceae</taxon>
        <taxon>PACMAD clade</taxon>
        <taxon>Panicoideae</taxon>
        <taxon>Panicodae</taxon>
        <taxon>Paniceae</taxon>
        <taxon>Panicinae</taxon>
        <taxon>Panicum</taxon>
        <taxon>Panicum sect. Panicum</taxon>
    </lineage>
</organism>
<evidence type="ECO:0000313" key="2">
    <source>
        <dbReference type="EMBL" id="PUZ49399.1"/>
    </source>
</evidence>
<evidence type="ECO:0000256" key="1">
    <source>
        <dbReference type="SAM" id="MobiDB-lite"/>
    </source>
</evidence>
<feature type="region of interest" description="Disordered" evidence="1">
    <location>
        <begin position="1"/>
        <end position="62"/>
    </location>
</feature>